<feature type="transmembrane region" description="Helical" evidence="1">
    <location>
        <begin position="73"/>
        <end position="95"/>
    </location>
</feature>
<reference evidence="3 4" key="2">
    <citation type="submission" date="2019-01" db="EMBL/GenBank/DDBJ databases">
        <title>A chromosome length genome reference of the Java medaka (oryzias javanicus).</title>
        <authorList>
            <person name="Herpin A."/>
            <person name="Takehana Y."/>
            <person name="Naruse K."/>
            <person name="Ansai S."/>
            <person name="Kawaguchi M."/>
        </authorList>
    </citation>
    <scope>NUCLEOTIDE SEQUENCE [LARGE SCALE GENOMIC DNA]</scope>
    <source>
        <strain evidence="3">RS831</strain>
        <tissue evidence="3">Whole body</tissue>
    </source>
</reference>
<keyword evidence="4" id="KW-1185">Reference proteome</keyword>
<dbReference type="InterPro" id="IPR045357">
    <property type="entry name" value="Aminopeptidase_N-like_N"/>
</dbReference>
<evidence type="ECO:0000313" key="4">
    <source>
        <dbReference type="Proteomes" id="UP000283210"/>
    </source>
</evidence>
<dbReference type="GO" id="GO:0008270">
    <property type="term" value="F:zinc ion binding"/>
    <property type="evidence" value="ECO:0007669"/>
    <property type="project" value="TreeGrafter"/>
</dbReference>
<dbReference type="InterPro" id="IPR050344">
    <property type="entry name" value="Peptidase_M1_aminopeptidases"/>
</dbReference>
<gene>
    <name evidence="3" type="ORF">OJAV_G00059040</name>
</gene>
<dbReference type="PANTHER" id="PTHR11533">
    <property type="entry name" value="PROTEASE M1 ZINC METALLOPROTEASE"/>
    <property type="match status" value="1"/>
</dbReference>
<reference evidence="3 4" key="1">
    <citation type="submission" date="2018-11" db="EMBL/GenBank/DDBJ databases">
        <authorList>
            <person name="Lopez-Roques C."/>
            <person name="Donnadieu C."/>
            <person name="Bouchez O."/>
            <person name="Klopp C."/>
            <person name="Cabau C."/>
            <person name="Zahm M."/>
        </authorList>
    </citation>
    <scope>NUCLEOTIDE SEQUENCE [LARGE SCALE GENOMIC DNA]</scope>
    <source>
        <strain evidence="3">RS831</strain>
        <tissue evidence="3">Whole body</tissue>
    </source>
</reference>
<evidence type="ECO:0000256" key="1">
    <source>
        <dbReference type="SAM" id="Phobius"/>
    </source>
</evidence>
<feature type="domain" description="Aminopeptidase N-like N-terminal" evidence="2">
    <location>
        <begin position="53"/>
        <end position="174"/>
    </location>
</feature>
<keyword evidence="1" id="KW-1133">Transmembrane helix</keyword>
<evidence type="ECO:0000259" key="2">
    <source>
        <dbReference type="Pfam" id="PF17900"/>
    </source>
</evidence>
<dbReference type="EMBL" id="CM012442">
    <property type="protein sequence ID" value="RVE72147.1"/>
    <property type="molecule type" value="Genomic_DNA"/>
</dbReference>
<dbReference type="Proteomes" id="UP000283210">
    <property type="component" value="Chromosome 6"/>
</dbReference>
<dbReference type="InterPro" id="IPR042097">
    <property type="entry name" value="Aminopeptidase_N-like_N_sf"/>
</dbReference>
<dbReference type="GO" id="GO:0042277">
    <property type="term" value="F:peptide binding"/>
    <property type="evidence" value="ECO:0007669"/>
    <property type="project" value="TreeGrafter"/>
</dbReference>
<dbReference type="GO" id="GO:0006508">
    <property type="term" value="P:proteolysis"/>
    <property type="evidence" value="ECO:0007669"/>
    <property type="project" value="TreeGrafter"/>
</dbReference>
<accession>A0A3S2MBV3</accession>
<dbReference type="PANTHER" id="PTHR11533:SF271">
    <property type="entry name" value="AMINOPEPTIDASE"/>
    <property type="match status" value="1"/>
</dbReference>
<dbReference type="OrthoDB" id="510539at2759"/>
<dbReference type="Gene3D" id="2.60.40.1730">
    <property type="entry name" value="tricorn interacting facor f3 domain"/>
    <property type="match status" value="1"/>
</dbReference>
<dbReference type="AlphaFoldDB" id="A0A3S2MBV3"/>
<proteinExistence type="predicted"/>
<protein>
    <recommendedName>
        <fullName evidence="2">Aminopeptidase N-like N-terminal domain-containing protein</fullName>
    </recommendedName>
</protein>
<sequence length="175" mass="19803">MGKSCKVSKLSLMCACLVLVSLATFALWIVVIVGDAKEVTAAWDRYRLPKTLVPEFYNVTLWPRLQPDPDSGLYIFTGSSTVQFVCVEATNLILIHSNKLNYTRMDTQLARGGASSIQLKDKLVSGQRYQMHTRFTGELADDLVGFYRSEYEEYGVQRIIAISQMHPTHSRKTFQ</sequence>
<dbReference type="GO" id="GO:0005886">
    <property type="term" value="C:plasma membrane"/>
    <property type="evidence" value="ECO:0007669"/>
    <property type="project" value="TreeGrafter"/>
</dbReference>
<name>A0A3S2MBV3_ORYJA</name>
<dbReference type="SUPFAM" id="SSF63737">
    <property type="entry name" value="Leukotriene A4 hydrolase N-terminal domain"/>
    <property type="match status" value="1"/>
</dbReference>
<dbReference type="GO" id="GO:0070006">
    <property type="term" value="F:metalloaminopeptidase activity"/>
    <property type="evidence" value="ECO:0007669"/>
    <property type="project" value="TreeGrafter"/>
</dbReference>
<feature type="transmembrane region" description="Helical" evidence="1">
    <location>
        <begin position="12"/>
        <end position="33"/>
    </location>
</feature>
<evidence type="ECO:0000313" key="3">
    <source>
        <dbReference type="EMBL" id="RVE72147.1"/>
    </source>
</evidence>
<keyword evidence="1" id="KW-0812">Transmembrane</keyword>
<dbReference type="GO" id="GO:0043171">
    <property type="term" value="P:peptide catabolic process"/>
    <property type="evidence" value="ECO:0007669"/>
    <property type="project" value="TreeGrafter"/>
</dbReference>
<organism evidence="3 4">
    <name type="scientific">Oryzias javanicus</name>
    <name type="common">Javanese ricefish</name>
    <name type="synonym">Aplocheilus javanicus</name>
    <dbReference type="NCBI Taxonomy" id="123683"/>
    <lineage>
        <taxon>Eukaryota</taxon>
        <taxon>Metazoa</taxon>
        <taxon>Chordata</taxon>
        <taxon>Craniata</taxon>
        <taxon>Vertebrata</taxon>
        <taxon>Euteleostomi</taxon>
        <taxon>Actinopterygii</taxon>
        <taxon>Neopterygii</taxon>
        <taxon>Teleostei</taxon>
        <taxon>Neoteleostei</taxon>
        <taxon>Acanthomorphata</taxon>
        <taxon>Ovalentaria</taxon>
        <taxon>Atherinomorphae</taxon>
        <taxon>Beloniformes</taxon>
        <taxon>Adrianichthyidae</taxon>
        <taxon>Oryziinae</taxon>
        <taxon>Oryzias</taxon>
    </lineage>
</organism>
<dbReference type="GO" id="GO:0005737">
    <property type="term" value="C:cytoplasm"/>
    <property type="evidence" value="ECO:0007669"/>
    <property type="project" value="TreeGrafter"/>
</dbReference>
<dbReference type="GO" id="GO:0005615">
    <property type="term" value="C:extracellular space"/>
    <property type="evidence" value="ECO:0007669"/>
    <property type="project" value="TreeGrafter"/>
</dbReference>
<dbReference type="Pfam" id="PF17900">
    <property type="entry name" value="Peptidase_M1_N"/>
    <property type="match status" value="1"/>
</dbReference>
<keyword evidence="1" id="KW-0472">Membrane</keyword>